<evidence type="ECO:0000256" key="7">
    <source>
        <dbReference type="ARBA" id="ARBA00022723"/>
    </source>
</evidence>
<dbReference type="GO" id="GO:0006284">
    <property type="term" value="P:base-excision repair"/>
    <property type="evidence" value="ECO:0007669"/>
    <property type="project" value="UniProtKB-UniRule"/>
</dbReference>
<dbReference type="SMART" id="SM00478">
    <property type="entry name" value="ENDO3c"/>
    <property type="match status" value="1"/>
</dbReference>
<dbReference type="CDD" id="cd00056">
    <property type="entry name" value="ENDO3c"/>
    <property type="match status" value="1"/>
</dbReference>
<comment type="cofactor">
    <cofactor evidence="14">
        <name>[4Fe-4S] cluster</name>
        <dbReference type="ChEBI" id="CHEBI:49883"/>
    </cofactor>
    <text evidence="14">Binds 1 [4Fe-4S] cluster.</text>
</comment>
<protein>
    <recommendedName>
        <fullName evidence="5 14">Adenine DNA glycosylase</fullName>
        <ecNumber evidence="4 14">3.2.2.31</ecNumber>
    </recommendedName>
</protein>
<dbReference type="Proteomes" id="UP000824056">
    <property type="component" value="Unassembled WGS sequence"/>
</dbReference>
<comment type="catalytic activity">
    <reaction evidence="1 14">
        <text>Hydrolyzes free adenine bases from 7,8-dihydro-8-oxoguanine:adenine mismatched double-stranded DNA, leaving an apurinic site.</text>
        <dbReference type="EC" id="3.2.2.31"/>
    </reaction>
</comment>
<keyword evidence="12" id="KW-0234">DNA repair</keyword>
<dbReference type="SUPFAM" id="SSF48150">
    <property type="entry name" value="DNA-glycosylase"/>
    <property type="match status" value="1"/>
</dbReference>
<dbReference type="GO" id="GO:0035485">
    <property type="term" value="F:adenine/guanine mispair binding"/>
    <property type="evidence" value="ECO:0007669"/>
    <property type="project" value="TreeGrafter"/>
</dbReference>
<dbReference type="GO" id="GO:0000701">
    <property type="term" value="F:purine-specific mismatch base pair DNA N-glycosylase activity"/>
    <property type="evidence" value="ECO:0007669"/>
    <property type="project" value="UniProtKB-EC"/>
</dbReference>
<evidence type="ECO:0000256" key="6">
    <source>
        <dbReference type="ARBA" id="ARBA00022485"/>
    </source>
</evidence>
<comment type="function">
    <text evidence="2">Adenine glycosylase active on G-A mispairs. MutY also corrects error-prone DNA synthesis past GO lesions which are due to the oxidatively damaged form of guanine: 7,8-dihydro-8-oxoguanine (8-oxo-dGTP).</text>
</comment>
<comment type="similarity">
    <text evidence="3 14">Belongs to the Nth/MutY family.</text>
</comment>
<evidence type="ECO:0000256" key="12">
    <source>
        <dbReference type="ARBA" id="ARBA00023204"/>
    </source>
</evidence>
<dbReference type="GO" id="GO:0034039">
    <property type="term" value="F:8-oxo-7,8-dihydroguanine DNA N-glycosylase activity"/>
    <property type="evidence" value="ECO:0007669"/>
    <property type="project" value="TreeGrafter"/>
</dbReference>
<name>A0A9D2JTY9_9FIRM</name>
<evidence type="ECO:0000259" key="15">
    <source>
        <dbReference type="SMART" id="SM00478"/>
    </source>
</evidence>
<keyword evidence="6" id="KW-0004">4Fe-4S</keyword>
<evidence type="ECO:0000256" key="8">
    <source>
        <dbReference type="ARBA" id="ARBA00022763"/>
    </source>
</evidence>
<evidence type="ECO:0000256" key="5">
    <source>
        <dbReference type="ARBA" id="ARBA00022023"/>
    </source>
</evidence>
<accession>A0A9D2JTY9</accession>
<evidence type="ECO:0000313" key="16">
    <source>
        <dbReference type="EMBL" id="HIZ66608.1"/>
    </source>
</evidence>
<keyword evidence="8 14" id="KW-0227">DNA damage</keyword>
<dbReference type="CDD" id="cd03431">
    <property type="entry name" value="NUDIX_DNA_Glycosylase_C-MutY"/>
    <property type="match status" value="1"/>
</dbReference>
<dbReference type="SUPFAM" id="SSF55811">
    <property type="entry name" value="Nudix"/>
    <property type="match status" value="1"/>
</dbReference>
<dbReference type="EC" id="3.2.2.31" evidence="4 14"/>
<evidence type="ECO:0000256" key="14">
    <source>
        <dbReference type="RuleBase" id="RU365096"/>
    </source>
</evidence>
<keyword evidence="13 14" id="KW-0326">Glycosidase</keyword>
<dbReference type="Pfam" id="PF00730">
    <property type="entry name" value="HhH-GPD"/>
    <property type="match status" value="1"/>
</dbReference>
<dbReference type="InterPro" id="IPR000445">
    <property type="entry name" value="HhH_motif"/>
</dbReference>
<dbReference type="FunFam" id="1.10.340.30:FF:000002">
    <property type="entry name" value="Adenine DNA glycosylase"/>
    <property type="match status" value="1"/>
</dbReference>
<reference evidence="16" key="2">
    <citation type="submission" date="2021-04" db="EMBL/GenBank/DDBJ databases">
        <authorList>
            <person name="Gilroy R."/>
        </authorList>
    </citation>
    <scope>NUCLEOTIDE SEQUENCE</scope>
    <source>
        <strain evidence="16">1068</strain>
    </source>
</reference>
<evidence type="ECO:0000256" key="13">
    <source>
        <dbReference type="ARBA" id="ARBA00023295"/>
    </source>
</evidence>
<dbReference type="InterPro" id="IPR044298">
    <property type="entry name" value="MIG/MutY"/>
</dbReference>
<evidence type="ECO:0000256" key="11">
    <source>
        <dbReference type="ARBA" id="ARBA00023014"/>
    </source>
</evidence>
<dbReference type="AlphaFoldDB" id="A0A9D2JTY9"/>
<dbReference type="GO" id="GO:0051539">
    <property type="term" value="F:4 iron, 4 sulfur cluster binding"/>
    <property type="evidence" value="ECO:0007669"/>
    <property type="project" value="UniProtKB-UniRule"/>
</dbReference>
<dbReference type="InterPro" id="IPR011257">
    <property type="entry name" value="DNA_glycosylase"/>
</dbReference>
<dbReference type="InterPro" id="IPR029119">
    <property type="entry name" value="MutY_C"/>
</dbReference>
<dbReference type="InterPro" id="IPR003265">
    <property type="entry name" value="HhH-GPD_domain"/>
</dbReference>
<dbReference type="NCBIfam" id="TIGR01084">
    <property type="entry name" value="mutY"/>
    <property type="match status" value="1"/>
</dbReference>
<dbReference type="PROSITE" id="PS01155">
    <property type="entry name" value="ENDONUCLEASE_III_2"/>
    <property type="match status" value="1"/>
</dbReference>
<evidence type="ECO:0000313" key="17">
    <source>
        <dbReference type="Proteomes" id="UP000824056"/>
    </source>
</evidence>
<dbReference type="InterPro" id="IPR015797">
    <property type="entry name" value="NUDIX_hydrolase-like_dom_sf"/>
</dbReference>
<keyword evidence="11" id="KW-0411">Iron-sulfur</keyword>
<dbReference type="PANTHER" id="PTHR42944">
    <property type="entry name" value="ADENINE DNA GLYCOSYLASE"/>
    <property type="match status" value="1"/>
</dbReference>
<keyword evidence="9" id="KW-0378">Hydrolase</keyword>
<dbReference type="InterPro" id="IPR023170">
    <property type="entry name" value="HhH_base_excis_C"/>
</dbReference>
<dbReference type="PANTHER" id="PTHR42944:SF1">
    <property type="entry name" value="ADENINE DNA GLYCOSYLASE"/>
    <property type="match status" value="1"/>
</dbReference>
<dbReference type="Pfam" id="PF14815">
    <property type="entry name" value="NUDIX_4"/>
    <property type="match status" value="1"/>
</dbReference>
<dbReference type="Gene3D" id="1.10.1670.10">
    <property type="entry name" value="Helix-hairpin-Helix base-excision DNA repair enzymes (C-terminal)"/>
    <property type="match status" value="1"/>
</dbReference>
<keyword evidence="7" id="KW-0479">Metal-binding</keyword>
<dbReference type="InterPro" id="IPR005760">
    <property type="entry name" value="A/G_AdeGlyc_MutY"/>
</dbReference>
<reference evidence="16" key="1">
    <citation type="journal article" date="2021" name="PeerJ">
        <title>Extensive microbial diversity within the chicken gut microbiome revealed by metagenomics and culture.</title>
        <authorList>
            <person name="Gilroy R."/>
            <person name="Ravi A."/>
            <person name="Getino M."/>
            <person name="Pursley I."/>
            <person name="Horton D.L."/>
            <person name="Alikhan N.F."/>
            <person name="Baker D."/>
            <person name="Gharbi K."/>
            <person name="Hall N."/>
            <person name="Watson M."/>
            <person name="Adriaenssens E.M."/>
            <person name="Foster-Nyarko E."/>
            <person name="Jarju S."/>
            <person name="Secka A."/>
            <person name="Antonio M."/>
            <person name="Oren A."/>
            <person name="Chaudhuri R.R."/>
            <person name="La Ragione R."/>
            <person name="Hildebrand F."/>
            <person name="Pallen M.J."/>
        </authorList>
    </citation>
    <scope>NUCLEOTIDE SEQUENCE</scope>
    <source>
        <strain evidence="16">1068</strain>
    </source>
</reference>
<organism evidence="16 17">
    <name type="scientific">Candidatus Blautia pullicola</name>
    <dbReference type="NCBI Taxonomy" id="2838498"/>
    <lineage>
        <taxon>Bacteria</taxon>
        <taxon>Bacillati</taxon>
        <taxon>Bacillota</taxon>
        <taxon>Clostridia</taxon>
        <taxon>Lachnospirales</taxon>
        <taxon>Lachnospiraceae</taxon>
        <taxon>Blautia</taxon>
    </lineage>
</organism>
<dbReference type="Pfam" id="PF00633">
    <property type="entry name" value="HHH"/>
    <property type="match status" value="1"/>
</dbReference>
<gene>
    <name evidence="16" type="primary">mutY</name>
    <name evidence="16" type="ORF">H9809_12050</name>
</gene>
<dbReference type="GO" id="GO:0006298">
    <property type="term" value="P:mismatch repair"/>
    <property type="evidence" value="ECO:0007669"/>
    <property type="project" value="TreeGrafter"/>
</dbReference>
<evidence type="ECO:0000256" key="10">
    <source>
        <dbReference type="ARBA" id="ARBA00023004"/>
    </source>
</evidence>
<dbReference type="InterPro" id="IPR004036">
    <property type="entry name" value="Endonuclease-III-like_CS2"/>
</dbReference>
<proteinExistence type="inferred from homology"/>
<dbReference type="Gene3D" id="3.90.79.10">
    <property type="entry name" value="Nucleoside Triphosphate Pyrophosphohydrolase"/>
    <property type="match status" value="1"/>
</dbReference>
<evidence type="ECO:0000256" key="1">
    <source>
        <dbReference type="ARBA" id="ARBA00000843"/>
    </source>
</evidence>
<evidence type="ECO:0000256" key="2">
    <source>
        <dbReference type="ARBA" id="ARBA00002933"/>
    </source>
</evidence>
<comment type="caution">
    <text evidence="16">The sequence shown here is derived from an EMBL/GenBank/DDBJ whole genome shotgun (WGS) entry which is preliminary data.</text>
</comment>
<dbReference type="EMBL" id="DXBG01000278">
    <property type="protein sequence ID" value="HIZ66608.1"/>
    <property type="molecule type" value="Genomic_DNA"/>
</dbReference>
<dbReference type="GO" id="GO:0046872">
    <property type="term" value="F:metal ion binding"/>
    <property type="evidence" value="ECO:0007669"/>
    <property type="project" value="UniProtKB-UniRule"/>
</dbReference>
<dbReference type="Gene3D" id="1.10.340.30">
    <property type="entry name" value="Hypothetical protein, domain 2"/>
    <property type="match status" value="1"/>
</dbReference>
<sequence>MLEEIVEPLLSWYGQNKRELPWRQEPTPYHVWISEIMLQQTRVEAVKGYYARFLHRLPAIRDLALCPQEELLKLWEGLGYYNRVKNMQKAAIEIEEKYQGEIPPDYQKILSLPGIGSYTAGAIASIAYKLPFPAVDGNVLRVMARLTEDGEDILKQKTKKRVEDMLKEIMPTDFPGEFNQSLMELGATVCLPKGMPRCGECPVRKFCQARAHGTMMDYPKKAEKKPRKVEERTVLIIQNNQEFAIHKRPPKGLLAGLYELPNREGYLSREEILYYVESLGLLPLHIAAAGEAKHIFSHVEWRMKGYFIKVASTEEKKIGELIFVDKKESRGRYPIPSAFSAYRKYMEEDF</sequence>
<evidence type="ECO:0000256" key="4">
    <source>
        <dbReference type="ARBA" id="ARBA00012045"/>
    </source>
</evidence>
<evidence type="ECO:0000256" key="9">
    <source>
        <dbReference type="ARBA" id="ARBA00022801"/>
    </source>
</evidence>
<evidence type="ECO:0000256" key="3">
    <source>
        <dbReference type="ARBA" id="ARBA00008343"/>
    </source>
</evidence>
<dbReference type="GO" id="GO:0032357">
    <property type="term" value="F:oxidized purine DNA binding"/>
    <property type="evidence" value="ECO:0007669"/>
    <property type="project" value="TreeGrafter"/>
</dbReference>
<feature type="domain" description="HhH-GPD" evidence="15">
    <location>
        <begin position="37"/>
        <end position="188"/>
    </location>
</feature>
<keyword evidence="10 14" id="KW-0408">Iron</keyword>